<accession>A0A1Q8QJK1</accession>
<evidence type="ECO:0000259" key="1">
    <source>
        <dbReference type="Pfam" id="PF06605"/>
    </source>
</evidence>
<proteinExistence type="predicted"/>
<keyword evidence="5" id="KW-1185">Reference proteome</keyword>
<evidence type="ECO:0000313" key="5">
    <source>
        <dbReference type="Proteomes" id="UP000186102"/>
    </source>
</evidence>
<dbReference type="EMBL" id="MLBF01000056">
    <property type="protein sequence ID" value="OLN27519.1"/>
    <property type="molecule type" value="Genomic_DNA"/>
</dbReference>
<dbReference type="Pfam" id="PF18994">
    <property type="entry name" value="Prophage_tailD1"/>
    <property type="match status" value="1"/>
</dbReference>
<evidence type="ECO:0000259" key="2">
    <source>
        <dbReference type="Pfam" id="PF18994"/>
    </source>
</evidence>
<gene>
    <name evidence="4" type="ORF">DSOL_4491</name>
</gene>
<sequence length="1529" mass="163644">MPQLISNLAVGSKVKYGRYKVEGSTTLPIIWKVIDKNHTGYPIDSVTLLTDKIIDLRGFDAKEPLNADPDRAGYGNNRYRTSNIRQWLNSSGLANAWWSTQNLTDGTLNCNNADTPPDDAGFTYITGYTDTKGFMNSFSAEELAKILGTTLKATKEVFEDGGYSDTLVDKIFLLSCKEIGFTGGTYDSDGVQFSIFSSDASRKATVTDQARLNTTSVSKPSASTSGWYWWTRSPTADGNTYFNTVYANVTGAYGTNFVNRGDFGIRPAMNVAYDISVSDTVDADGCYIVAGPTGDASIGLKSTVIVSRATNTLAQSTVSVSSAKNALAKSTINVIQAGNASVNLKSTATLSNAMITNAKSTENVSNVVNVNAKSTVSVQANDASIHLYSTASVQSSKNTNAKSTASISSAVNRYVKSSVIIQLNNAGIDCCSTVNIKSTQNALAKSSVTVIGDKSIRLKSKINVSLLSSQSLPATLHLYVFSSTEQLQAVLINNGTSCPFYDAIHDEKVNLENTFTFAIPSDHSDAQYVIEGSLIAFQDLDSNWQLFEVKRIVDTDDGSTIKYVYCDHAFYELLGDIVPTGGGNGTSPWLAMISALSHSRWEAGNIVNLGIQTTAFSYQTALACIQQVATTWKGELQFRIVISNNLITHRYVDLVARRGNDTGKQFVFGKDLEKVEREVDFNGVSTAMYGRGKATTAGSRLNFASINSGKEYVEDAGALAQYGIMGRHRFGIFDDSQEEDPANLLAKTQTALQLAKAPIVNYQFQVISLEQLSTDYVHEAVRIGDTCTAIDDNFVPALQTGVRVIQIQRNLIEYNKTKITLGNFKPDLSKSQLFQNQINRQVIDNSGIWDNGSALIPSVLDPAIYDLTSELRSAGGYVVFSKDDGIMVYNTPDPATATQVMKLGGGIFGLANSKINGEWNWRTFGDGGGFTADLITAGKIMADRIQIGLGTIYDEGYNPAEMLDNFVNETYTTDMANIKNQIDGNITSWFYAYAPTMANEPTSLWTTEINKATHLGDLFYDSTTGFAYRFSLVDSVYQWVAVTDSGITKALADAQRAQDTADGKRRVFVVTPTTPYDVGDLWTQGASGDLMRCSISRATGAYVASDWIKASKYTDDAKAEQAIRDAANAQAAADGALKLTDIEQGNVDFLISATNKIAVNSNFYWDVSGFYAVNGSKVVRITSGGIGISKAGIGGAFSTAITGDGIIADVIKSGTLDCSLLNVTNLVVGVNVAMGSGASISWANVSNKPTIPTTASQVGARADTWLPTASQVGARPSTWLPTASEIGARPSTWLPSALEVGARSSSWLPTPSQIGSLATTWVGTTYINEAGLYTGKIIANQIVGGTIDGVTINAVKDLGIIGSASASSNPRLTFKCGSSIGKSTIVSTPTNPGSYGYESDTVFINVNSSSNVEAYRGAVYVTGMNSSGSTFQADFIVHGTIQTGNGSTFAYAPFGADINGNVHCTTITPTKILPNSQGRIYLGDWGSNISITSDGVCRLANGHGAYLYIADNSLVFIDSNNRSHTLSMN</sequence>
<feature type="domain" description="Prophage endopeptidase tail N-terminal" evidence="2">
    <location>
        <begin position="479"/>
        <end position="568"/>
    </location>
</feature>
<feature type="domain" description="Tail spike" evidence="1">
    <location>
        <begin position="595"/>
        <end position="832"/>
    </location>
</feature>
<dbReference type="Proteomes" id="UP000186102">
    <property type="component" value="Unassembled WGS sequence"/>
</dbReference>
<dbReference type="NCBIfam" id="TIGR01665">
    <property type="entry name" value="put_anti_recept"/>
    <property type="match status" value="1"/>
</dbReference>
<dbReference type="Pfam" id="PF06605">
    <property type="entry name" value="Prophage_tail"/>
    <property type="match status" value="1"/>
</dbReference>
<evidence type="ECO:0008006" key="6">
    <source>
        <dbReference type="Google" id="ProtNLM"/>
    </source>
</evidence>
<dbReference type="InterPro" id="IPR044051">
    <property type="entry name" value="Prophage_tail_N"/>
</dbReference>
<evidence type="ECO:0000313" key="4">
    <source>
        <dbReference type="EMBL" id="OLN27519.1"/>
    </source>
</evidence>
<dbReference type="InterPro" id="IPR007119">
    <property type="entry name" value="Phage_tail_spike_N"/>
</dbReference>
<feature type="domain" description="DUF6273" evidence="3">
    <location>
        <begin position="45"/>
        <end position="271"/>
    </location>
</feature>
<dbReference type="InterPro" id="IPR046240">
    <property type="entry name" value="DUF6273"/>
</dbReference>
<evidence type="ECO:0000259" key="3">
    <source>
        <dbReference type="Pfam" id="PF19789"/>
    </source>
</evidence>
<dbReference type="Pfam" id="PF19789">
    <property type="entry name" value="DUF6273"/>
    <property type="match status" value="1"/>
</dbReference>
<name>A0A1Q8QJK1_9FIRM</name>
<organism evidence="4 5">
    <name type="scientific">Desulfosporosinus metallidurans</name>
    <dbReference type="NCBI Taxonomy" id="1888891"/>
    <lineage>
        <taxon>Bacteria</taxon>
        <taxon>Bacillati</taxon>
        <taxon>Bacillota</taxon>
        <taxon>Clostridia</taxon>
        <taxon>Eubacteriales</taxon>
        <taxon>Desulfitobacteriaceae</taxon>
        <taxon>Desulfosporosinus</taxon>
    </lineage>
</organism>
<protein>
    <recommendedName>
        <fullName evidence="6">Phage minor structural protein, N-terminal region</fullName>
    </recommendedName>
</protein>
<comment type="caution">
    <text evidence="4">The sequence shown here is derived from an EMBL/GenBank/DDBJ whole genome shotgun (WGS) entry which is preliminary data.</text>
</comment>
<dbReference type="OrthoDB" id="5090100at2"/>
<dbReference type="InterPro" id="IPR010572">
    <property type="entry name" value="Tail_dom"/>
</dbReference>
<dbReference type="STRING" id="1888891.DSOL_4491"/>
<dbReference type="RefSeq" id="WP_075366838.1">
    <property type="nucleotide sequence ID" value="NZ_MLBF01000056.1"/>
</dbReference>
<reference evidence="4 5" key="1">
    <citation type="submission" date="2016-09" db="EMBL/GenBank/DDBJ databases">
        <title>Complete genome of Desulfosporosinus sp. OL.</title>
        <authorList>
            <person name="Mardanov A."/>
            <person name="Beletsky A."/>
            <person name="Panova A."/>
            <person name="Karnachuk O."/>
            <person name="Ravin N."/>
        </authorList>
    </citation>
    <scope>NUCLEOTIDE SEQUENCE [LARGE SCALE GENOMIC DNA]</scope>
    <source>
        <strain evidence="4 5">OL</strain>
    </source>
</reference>